<dbReference type="EMBL" id="MN739746">
    <property type="protein sequence ID" value="QHT24523.1"/>
    <property type="molecule type" value="Genomic_DNA"/>
</dbReference>
<evidence type="ECO:0000313" key="1">
    <source>
        <dbReference type="EMBL" id="QHT24523.1"/>
    </source>
</evidence>
<dbReference type="AlphaFoldDB" id="A0A6C0E7Z3"/>
<name>A0A6C0E7Z3_9ZZZZ</name>
<reference evidence="1" key="1">
    <citation type="journal article" date="2020" name="Nature">
        <title>Giant virus diversity and host interactions through global metagenomics.</title>
        <authorList>
            <person name="Schulz F."/>
            <person name="Roux S."/>
            <person name="Paez-Espino D."/>
            <person name="Jungbluth S."/>
            <person name="Walsh D.A."/>
            <person name="Denef V.J."/>
            <person name="McMahon K.D."/>
            <person name="Konstantinidis K.T."/>
            <person name="Eloe-Fadrosh E.A."/>
            <person name="Kyrpides N.C."/>
            <person name="Woyke T."/>
        </authorList>
    </citation>
    <scope>NUCLEOTIDE SEQUENCE</scope>
    <source>
        <strain evidence="1">GVMAG-M-3300023179-150</strain>
    </source>
</reference>
<accession>A0A6C0E7Z3</accession>
<organism evidence="1">
    <name type="scientific">viral metagenome</name>
    <dbReference type="NCBI Taxonomy" id="1070528"/>
    <lineage>
        <taxon>unclassified sequences</taxon>
        <taxon>metagenomes</taxon>
        <taxon>organismal metagenomes</taxon>
    </lineage>
</organism>
<protein>
    <submittedName>
        <fullName evidence="1">Uncharacterized protein</fullName>
    </submittedName>
</protein>
<proteinExistence type="predicted"/>
<sequence length="402" mass="46337">MIDFMMDDGYYDNGKKSDKLILELGDKFVWDLNFTRVGQYYFTLSLDIKNKIKIKKGNLKIGIIQDNGPIYIGLSKELGKIKKGLFEVQCGKIIVDDPAIYNVFIESELSSIEVSKLIIKYFPIPMQGTSDGLSISGIKNKDPAVVLSCISDEKKHSKVVILRPNDVAVSVSIQNDSWAYYQSFRLIRNYPFTYYGINFGLGNIGIKYNENMLKPLLTLTISKKYGIDVINRDVDFETINLDGSQYLRFEKDIEVLDQFIFLIRVKQLDLEGSSSSRLEYEFYYGNVEKLLKHVLTVRFKTGIDKKIYEFYIENLGYINGHIYQRELHVDPLWILSHDLKSAKIITKHAFILKEQNARCTVKEDVYYHIKYAGLGYSGDQETNMEILGSNLVKMPRLGLKRM</sequence>